<accession>S8DA71</accession>
<dbReference type="InterPro" id="IPR059161">
    <property type="entry name" value="Znf-C2H2_STOP1/2_3rd"/>
</dbReference>
<protein>
    <recommendedName>
        <fullName evidence="11">C2H2-type domain-containing protein</fullName>
    </recommendedName>
</protein>
<dbReference type="InterPro" id="IPR013087">
    <property type="entry name" value="Znf_C2H2_type"/>
</dbReference>
<keyword evidence="2" id="KW-0479">Metal-binding</keyword>
<dbReference type="PANTHER" id="PTHR46352">
    <property type="entry name" value="PROTEIN SENSITIVE TO PROTON RHIZOTOXICITY 1"/>
    <property type="match status" value="1"/>
</dbReference>
<dbReference type="GO" id="GO:0008270">
    <property type="term" value="F:zinc ion binding"/>
    <property type="evidence" value="ECO:0007669"/>
    <property type="project" value="UniProtKB-KW"/>
</dbReference>
<feature type="compositionally biased region" description="Pro residues" evidence="10">
    <location>
        <begin position="79"/>
        <end position="95"/>
    </location>
</feature>
<sequence>INQQVLSENNSSNFLFNLSVLKNKVHQIQSLASILLSPENPHAAESATAVAIPAMSNLIQEIVVTASSMMFSVQQMGLGPPPPPHRSPPPPPERPPAAESGQEYFSEQPHHNESVDHRWYGDDQYHSCNDDADNNNNSNSNKRFPGDKKSPAKQEADPPAKYDIVELDAADLLAKYTHYCQVCGKGFKRDANLRMHMRAHGDEYKSSAALSNPTKKLGPSVGGGERLPRKYSCPHDGCRWNKNHAKFQPLKSMICVKNHYKRSHCPKMYVCKRCNAKHFSVLSDLRTHEKHCGDLKWQCSCGTTFSRKDKLMGHVGLFVGHVPV</sequence>
<feature type="compositionally biased region" description="Basic and acidic residues" evidence="10">
    <location>
        <begin position="108"/>
        <end position="129"/>
    </location>
</feature>
<evidence type="ECO:0000259" key="11">
    <source>
        <dbReference type="PROSITE" id="PS50157"/>
    </source>
</evidence>
<evidence type="ECO:0000313" key="12">
    <source>
        <dbReference type="EMBL" id="EPS74381.1"/>
    </source>
</evidence>
<evidence type="ECO:0000256" key="1">
    <source>
        <dbReference type="ARBA" id="ARBA00004123"/>
    </source>
</evidence>
<keyword evidence="6" id="KW-0805">Transcription regulation</keyword>
<feature type="non-terminal residue" evidence="12">
    <location>
        <position position="324"/>
    </location>
</feature>
<keyword evidence="8" id="KW-0539">Nucleus</keyword>
<evidence type="ECO:0000256" key="3">
    <source>
        <dbReference type="ARBA" id="ARBA00022737"/>
    </source>
</evidence>
<evidence type="ECO:0000256" key="9">
    <source>
        <dbReference type="PROSITE-ProRule" id="PRU00042"/>
    </source>
</evidence>
<reference evidence="12 13" key="1">
    <citation type="journal article" date="2013" name="BMC Genomics">
        <title>The miniature genome of a carnivorous plant Genlisea aurea contains a low number of genes and short non-coding sequences.</title>
        <authorList>
            <person name="Leushkin E.V."/>
            <person name="Sutormin R.A."/>
            <person name="Nabieva E.R."/>
            <person name="Penin A.A."/>
            <person name="Kondrashov A.S."/>
            <person name="Logacheva M.D."/>
        </authorList>
    </citation>
    <scope>NUCLEOTIDE SEQUENCE [LARGE SCALE GENOMIC DNA]</scope>
</reference>
<evidence type="ECO:0000256" key="2">
    <source>
        <dbReference type="ARBA" id="ARBA00022723"/>
    </source>
</evidence>
<dbReference type="SUPFAM" id="SSF57667">
    <property type="entry name" value="beta-beta-alpha zinc fingers"/>
    <property type="match status" value="1"/>
</dbReference>
<dbReference type="AlphaFoldDB" id="S8DA71"/>
<feature type="compositionally biased region" description="Basic and acidic residues" evidence="10">
    <location>
        <begin position="144"/>
        <end position="159"/>
    </location>
</feature>
<keyword evidence="7" id="KW-0804">Transcription</keyword>
<dbReference type="PROSITE" id="PS50157">
    <property type="entry name" value="ZINC_FINGER_C2H2_2"/>
    <property type="match status" value="1"/>
</dbReference>
<gene>
    <name evidence="12" type="ORF">M569_00373</name>
</gene>
<organism evidence="12 13">
    <name type="scientific">Genlisea aurea</name>
    <dbReference type="NCBI Taxonomy" id="192259"/>
    <lineage>
        <taxon>Eukaryota</taxon>
        <taxon>Viridiplantae</taxon>
        <taxon>Streptophyta</taxon>
        <taxon>Embryophyta</taxon>
        <taxon>Tracheophyta</taxon>
        <taxon>Spermatophyta</taxon>
        <taxon>Magnoliopsida</taxon>
        <taxon>eudicotyledons</taxon>
        <taxon>Gunneridae</taxon>
        <taxon>Pentapetalae</taxon>
        <taxon>asterids</taxon>
        <taxon>lamiids</taxon>
        <taxon>Lamiales</taxon>
        <taxon>Lentibulariaceae</taxon>
        <taxon>Genlisea</taxon>
    </lineage>
</organism>
<keyword evidence="13" id="KW-1185">Reference proteome</keyword>
<evidence type="ECO:0000256" key="8">
    <source>
        <dbReference type="ARBA" id="ARBA00023242"/>
    </source>
</evidence>
<dbReference type="SMART" id="SM00355">
    <property type="entry name" value="ZnF_C2H2"/>
    <property type="match status" value="3"/>
</dbReference>
<dbReference type="EMBL" id="AUSU01000090">
    <property type="protein sequence ID" value="EPS74381.1"/>
    <property type="molecule type" value="Genomic_DNA"/>
</dbReference>
<evidence type="ECO:0000256" key="5">
    <source>
        <dbReference type="ARBA" id="ARBA00022833"/>
    </source>
</evidence>
<dbReference type="Gene3D" id="3.30.160.60">
    <property type="entry name" value="Classic Zinc Finger"/>
    <property type="match status" value="1"/>
</dbReference>
<comment type="subcellular location">
    <subcellularLocation>
        <location evidence="1">Nucleus</location>
    </subcellularLocation>
</comment>
<name>S8DA71_9LAMI</name>
<dbReference type="PANTHER" id="PTHR46352:SF8">
    <property type="entry name" value="PROTEIN SENSITIVE TO PROTON RHIZOTOXICITY 2"/>
    <property type="match status" value="1"/>
</dbReference>
<dbReference type="Pfam" id="PF23118">
    <property type="entry name" value="zf-C2H2_STOP2_C"/>
    <property type="match status" value="1"/>
</dbReference>
<dbReference type="GO" id="GO:0005634">
    <property type="term" value="C:nucleus"/>
    <property type="evidence" value="ECO:0007669"/>
    <property type="project" value="UniProtKB-SubCell"/>
</dbReference>
<dbReference type="OrthoDB" id="8113227at2759"/>
<feature type="region of interest" description="Disordered" evidence="10">
    <location>
        <begin position="74"/>
        <end position="159"/>
    </location>
</feature>
<proteinExistence type="predicted"/>
<keyword evidence="4 9" id="KW-0863">Zinc-finger</keyword>
<dbReference type="InterPro" id="IPR044300">
    <property type="entry name" value="STOP1/2"/>
</dbReference>
<evidence type="ECO:0000256" key="7">
    <source>
        <dbReference type="ARBA" id="ARBA00023163"/>
    </source>
</evidence>
<comment type="caution">
    <text evidence="12">The sequence shown here is derived from an EMBL/GenBank/DDBJ whole genome shotgun (WGS) entry which is preliminary data.</text>
</comment>
<dbReference type="GO" id="GO:0010044">
    <property type="term" value="P:response to aluminum ion"/>
    <property type="evidence" value="ECO:0007669"/>
    <property type="project" value="InterPro"/>
</dbReference>
<keyword evidence="3" id="KW-0677">Repeat</keyword>
<dbReference type="GO" id="GO:0010447">
    <property type="term" value="P:response to acidic pH"/>
    <property type="evidence" value="ECO:0007669"/>
    <property type="project" value="InterPro"/>
</dbReference>
<feature type="non-terminal residue" evidence="12">
    <location>
        <position position="1"/>
    </location>
</feature>
<dbReference type="Pfam" id="PF23115">
    <property type="entry name" value="zf-C2H2_STOP2_3rd"/>
    <property type="match status" value="1"/>
</dbReference>
<keyword evidence="5" id="KW-0862">Zinc</keyword>
<dbReference type="PROSITE" id="PS00028">
    <property type="entry name" value="ZINC_FINGER_C2H2_1"/>
    <property type="match status" value="1"/>
</dbReference>
<evidence type="ECO:0000256" key="4">
    <source>
        <dbReference type="ARBA" id="ARBA00022771"/>
    </source>
</evidence>
<evidence type="ECO:0000256" key="6">
    <source>
        <dbReference type="ARBA" id="ARBA00023015"/>
    </source>
</evidence>
<dbReference type="InterPro" id="IPR036236">
    <property type="entry name" value="Znf_C2H2_sf"/>
</dbReference>
<dbReference type="FunFam" id="3.30.160.60:FF:000145">
    <property type="entry name" value="Zinc finger protein 574"/>
    <property type="match status" value="1"/>
</dbReference>
<evidence type="ECO:0000256" key="10">
    <source>
        <dbReference type="SAM" id="MobiDB-lite"/>
    </source>
</evidence>
<feature type="domain" description="C2H2-type" evidence="11">
    <location>
        <begin position="178"/>
        <end position="205"/>
    </location>
</feature>
<dbReference type="Proteomes" id="UP000015453">
    <property type="component" value="Unassembled WGS sequence"/>
</dbReference>
<evidence type="ECO:0000313" key="13">
    <source>
        <dbReference type="Proteomes" id="UP000015453"/>
    </source>
</evidence>
<dbReference type="InterPro" id="IPR058196">
    <property type="entry name" value="zf-C2H2_STOP1/2_C"/>
</dbReference>